<organism evidence="4 5">
    <name type="scientific">Chaetomium strumarium</name>
    <dbReference type="NCBI Taxonomy" id="1170767"/>
    <lineage>
        <taxon>Eukaryota</taxon>
        <taxon>Fungi</taxon>
        <taxon>Dikarya</taxon>
        <taxon>Ascomycota</taxon>
        <taxon>Pezizomycotina</taxon>
        <taxon>Sordariomycetes</taxon>
        <taxon>Sordariomycetidae</taxon>
        <taxon>Sordariales</taxon>
        <taxon>Chaetomiaceae</taxon>
        <taxon>Chaetomium</taxon>
    </lineage>
</organism>
<dbReference type="SUPFAM" id="SSF63393">
    <property type="entry name" value="RNA polymerase subunits"/>
    <property type="match status" value="1"/>
</dbReference>
<dbReference type="SMART" id="SM00659">
    <property type="entry name" value="RPOLCX"/>
    <property type="match status" value="1"/>
</dbReference>
<keyword evidence="2" id="KW-0862">Zinc</keyword>
<feature type="region of interest" description="Disordered" evidence="3">
    <location>
        <begin position="23"/>
        <end position="113"/>
    </location>
</feature>
<sequence>MASWNIAHSPQGWEWLAKAYEEEQREARIMREQAEREHPAQTTTDNLDSPIGDDGSSNGGGRPATTSLSNNGSSRPAATNLISLARVNSQLGQLAQQQQQTPQVAPPKFCGRRRDYDTPDKKMYYICDDCGTTVGFYANELLRCVHCGGMTMKKPRIKGTSQFVAV</sequence>
<dbReference type="GO" id="GO:0003899">
    <property type="term" value="F:DNA-directed RNA polymerase activity"/>
    <property type="evidence" value="ECO:0007669"/>
    <property type="project" value="InterPro"/>
</dbReference>
<dbReference type="InterPro" id="IPR006591">
    <property type="entry name" value="RNAP_P/RPABC4"/>
</dbReference>
<comment type="caution">
    <text evidence="4">The sequence shown here is derived from an EMBL/GenBank/DDBJ whole genome shotgun (WGS) entry which is preliminary data.</text>
</comment>
<feature type="compositionally biased region" description="Low complexity" evidence="3">
    <location>
        <begin position="90"/>
        <end position="103"/>
    </location>
</feature>
<evidence type="ECO:0000313" key="5">
    <source>
        <dbReference type="Proteomes" id="UP001273166"/>
    </source>
</evidence>
<dbReference type="GO" id="GO:0046872">
    <property type="term" value="F:metal ion binding"/>
    <property type="evidence" value="ECO:0007669"/>
    <property type="project" value="UniProtKB-KW"/>
</dbReference>
<dbReference type="Proteomes" id="UP001273166">
    <property type="component" value="Unassembled WGS sequence"/>
</dbReference>
<gene>
    <name evidence="4" type="ORF">B0T15DRAFT_516276</name>
</gene>
<evidence type="ECO:0000313" key="4">
    <source>
        <dbReference type="EMBL" id="KAK3309714.1"/>
    </source>
</evidence>
<dbReference type="GeneID" id="87887078"/>
<accession>A0AAJ0H0T2</accession>
<feature type="compositionally biased region" description="Basic and acidic residues" evidence="3">
    <location>
        <begin position="23"/>
        <end position="39"/>
    </location>
</feature>
<dbReference type="GO" id="GO:0006351">
    <property type="term" value="P:DNA-templated transcription"/>
    <property type="evidence" value="ECO:0007669"/>
    <property type="project" value="InterPro"/>
</dbReference>
<reference evidence="4" key="2">
    <citation type="submission" date="2023-06" db="EMBL/GenBank/DDBJ databases">
        <authorList>
            <consortium name="Lawrence Berkeley National Laboratory"/>
            <person name="Mondo S.J."/>
            <person name="Hensen N."/>
            <person name="Bonometti L."/>
            <person name="Westerberg I."/>
            <person name="Brannstrom I.O."/>
            <person name="Guillou S."/>
            <person name="Cros-Aarteil S."/>
            <person name="Calhoun S."/>
            <person name="Haridas S."/>
            <person name="Kuo A."/>
            <person name="Pangilinan J."/>
            <person name="Riley R."/>
            <person name="Labutti K."/>
            <person name="Andreopoulos B."/>
            <person name="Lipzen A."/>
            <person name="Chen C."/>
            <person name="Yanf M."/>
            <person name="Daum C."/>
            <person name="Ng V."/>
            <person name="Clum A."/>
            <person name="Steindorff A."/>
            <person name="Ohm R."/>
            <person name="Martin F."/>
            <person name="Silar P."/>
            <person name="Natvig D."/>
            <person name="Lalanne C."/>
            <person name="Gautier V."/>
            <person name="Ament-Velasquez S.L."/>
            <person name="Kruys A."/>
            <person name="Hutchinson M.I."/>
            <person name="Powell A.J."/>
            <person name="Barry K."/>
            <person name="Miller A.N."/>
            <person name="Grigoriev I.V."/>
            <person name="Debuchy R."/>
            <person name="Gladieux P."/>
            <person name="Thoren M.H."/>
            <person name="Johannesson H."/>
        </authorList>
    </citation>
    <scope>NUCLEOTIDE SEQUENCE</scope>
    <source>
        <strain evidence="4">CBS 333.67</strain>
    </source>
</reference>
<dbReference type="Gene3D" id="2.20.28.30">
    <property type="entry name" value="RNA polymerase ii, chain L"/>
    <property type="match status" value="1"/>
</dbReference>
<proteinExistence type="predicted"/>
<evidence type="ECO:0000256" key="2">
    <source>
        <dbReference type="ARBA" id="ARBA00022833"/>
    </source>
</evidence>
<feature type="compositionally biased region" description="Polar residues" evidence="3">
    <location>
        <begin position="64"/>
        <end position="89"/>
    </location>
</feature>
<dbReference type="EMBL" id="JAUDZG010000001">
    <property type="protein sequence ID" value="KAK3309714.1"/>
    <property type="molecule type" value="Genomic_DNA"/>
</dbReference>
<evidence type="ECO:0000256" key="1">
    <source>
        <dbReference type="ARBA" id="ARBA00022723"/>
    </source>
</evidence>
<reference evidence="4" key="1">
    <citation type="journal article" date="2023" name="Mol. Phylogenet. Evol.">
        <title>Genome-scale phylogeny and comparative genomics of the fungal order Sordariales.</title>
        <authorList>
            <person name="Hensen N."/>
            <person name="Bonometti L."/>
            <person name="Westerberg I."/>
            <person name="Brannstrom I.O."/>
            <person name="Guillou S."/>
            <person name="Cros-Aarteil S."/>
            <person name="Calhoun S."/>
            <person name="Haridas S."/>
            <person name="Kuo A."/>
            <person name="Mondo S."/>
            <person name="Pangilinan J."/>
            <person name="Riley R."/>
            <person name="LaButti K."/>
            <person name="Andreopoulos B."/>
            <person name="Lipzen A."/>
            <person name="Chen C."/>
            <person name="Yan M."/>
            <person name="Daum C."/>
            <person name="Ng V."/>
            <person name="Clum A."/>
            <person name="Steindorff A."/>
            <person name="Ohm R.A."/>
            <person name="Martin F."/>
            <person name="Silar P."/>
            <person name="Natvig D.O."/>
            <person name="Lalanne C."/>
            <person name="Gautier V."/>
            <person name="Ament-Velasquez S.L."/>
            <person name="Kruys A."/>
            <person name="Hutchinson M.I."/>
            <person name="Powell A.J."/>
            <person name="Barry K."/>
            <person name="Miller A.N."/>
            <person name="Grigoriev I.V."/>
            <person name="Debuchy R."/>
            <person name="Gladieux P."/>
            <person name="Hiltunen Thoren M."/>
            <person name="Johannesson H."/>
        </authorList>
    </citation>
    <scope>NUCLEOTIDE SEQUENCE</scope>
    <source>
        <strain evidence="4">CBS 333.67</strain>
    </source>
</reference>
<protein>
    <submittedName>
        <fullName evidence="4">Uncharacterized protein</fullName>
    </submittedName>
</protein>
<dbReference type="AlphaFoldDB" id="A0AAJ0H0T2"/>
<name>A0AAJ0H0T2_9PEZI</name>
<evidence type="ECO:0000256" key="3">
    <source>
        <dbReference type="SAM" id="MobiDB-lite"/>
    </source>
</evidence>
<dbReference type="RefSeq" id="XP_062725494.1">
    <property type="nucleotide sequence ID" value="XM_062868249.1"/>
</dbReference>
<dbReference type="GO" id="GO:0003677">
    <property type="term" value="F:DNA binding"/>
    <property type="evidence" value="ECO:0007669"/>
    <property type="project" value="InterPro"/>
</dbReference>
<keyword evidence="1" id="KW-0479">Metal-binding</keyword>
<keyword evidence="5" id="KW-1185">Reference proteome</keyword>
<dbReference type="InterPro" id="IPR029040">
    <property type="entry name" value="RPABC4/Spt4"/>
</dbReference>